<dbReference type="EMBL" id="CP001706">
    <property type="protein sequence ID" value="ACV08230.1"/>
    <property type="molecule type" value="Genomic_DNA"/>
</dbReference>
<dbReference type="Pfam" id="PF07690">
    <property type="entry name" value="MFS_1"/>
    <property type="match status" value="1"/>
</dbReference>
<keyword evidence="4 5" id="KW-0472">Membrane</keyword>
<evidence type="ECO:0000259" key="6">
    <source>
        <dbReference type="PROSITE" id="PS50850"/>
    </source>
</evidence>
<dbReference type="PANTHER" id="PTHR23514:SF13">
    <property type="entry name" value="INNER MEMBRANE PROTEIN YBJJ"/>
    <property type="match status" value="1"/>
</dbReference>
<feature type="transmembrane region" description="Helical" evidence="5">
    <location>
        <begin position="360"/>
        <end position="379"/>
    </location>
</feature>
<dbReference type="InterPro" id="IPR011701">
    <property type="entry name" value="MFS"/>
</dbReference>
<feature type="transmembrane region" description="Helical" evidence="5">
    <location>
        <begin position="302"/>
        <end position="321"/>
    </location>
</feature>
<evidence type="ECO:0000256" key="5">
    <source>
        <dbReference type="SAM" id="Phobius"/>
    </source>
</evidence>
<keyword evidence="2 5" id="KW-0812">Transmembrane</keyword>
<dbReference type="HOGENOM" id="CLU_035309_0_0_11"/>
<keyword evidence="8" id="KW-1185">Reference proteome</keyword>
<feature type="transmembrane region" description="Helical" evidence="5">
    <location>
        <begin position="272"/>
        <end position="290"/>
    </location>
</feature>
<protein>
    <submittedName>
        <fullName evidence="7">Major facilitator superfamily MFS_1</fullName>
    </submittedName>
</protein>
<sequence length="425" mass="43956">MKRVTLGQSATREITVSRATIAVYTTFFVVGFVFASWASRLVAVRDALAFTPAEMGRLLLVGAIGSIVALPVSGWVVQRIGGRRTIVGFSILMCLGYGGTAATVGSVPLVVTAILLLVGGVGMGVMDSAMNLEGARVETVIGRSIMPRFHGFFSLGTMGGALVGAGLARLGVSLPWHVGTAILAGFVVVQFAARSVLPAGYGITDIPVAGDVPQHSDQPATQDPAPSVWQAWGERHTWLIGVVILAAALTEGAGNDWIALGVSDGFDVSESWGAFALFVFLTFMTIIRFLGTSVVDTFGRVAVLRACGISAIVGLMVYALAPTLWLAVIGAAMWGAGASLGFPLGMSAASDDPVRAPARVAVVATIGYTAFFIGPPLLGELADHFGYRLAMLVIVVPAVLSVLVAGVARRREAGTSTVGHAASTR</sequence>
<dbReference type="GO" id="GO:0005886">
    <property type="term" value="C:plasma membrane"/>
    <property type="evidence" value="ECO:0007669"/>
    <property type="project" value="UniProtKB-SubCell"/>
</dbReference>
<feature type="transmembrane region" description="Helical" evidence="5">
    <location>
        <begin position="110"/>
        <end position="129"/>
    </location>
</feature>
<feature type="domain" description="Major facilitator superfamily (MFS) profile" evidence="6">
    <location>
        <begin position="19"/>
        <end position="413"/>
    </location>
</feature>
<dbReference type="PROSITE" id="PS50850">
    <property type="entry name" value="MFS"/>
    <property type="match status" value="1"/>
</dbReference>
<dbReference type="STRING" id="471856.Jden_0566"/>
<feature type="transmembrane region" description="Helical" evidence="5">
    <location>
        <begin position="58"/>
        <end position="77"/>
    </location>
</feature>
<proteinExistence type="predicted"/>
<organism evidence="7 8">
    <name type="scientific">Jonesia denitrificans (strain ATCC 14870 / DSM 20603 / BCRC 15368 / CIP 55.134 / JCM 11481 / NBRC 15587 / NCTC 10816 / Prevot 55134)</name>
    <name type="common">Listeria denitrificans</name>
    <dbReference type="NCBI Taxonomy" id="471856"/>
    <lineage>
        <taxon>Bacteria</taxon>
        <taxon>Bacillati</taxon>
        <taxon>Actinomycetota</taxon>
        <taxon>Actinomycetes</taxon>
        <taxon>Micrococcales</taxon>
        <taxon>Jonesiaceae</taxon>
        <taxon>Jonesia</taxon>
    </lineage>
</organism>
<dbReference type="Proteomes" id="UP000000628">
    <property type="component" value="Chromosome"/>
</dbReference>
<evidence type="ECO:0000256" key="1">
    <source>
        <dbReference type="ARBA" id="ARBA00004651"/>
    </source>
</evidence>
<dbReference type="AlphaFoldDB" id="C7R0S3"/>
<evidence type="ECO:0000256" key="4">
    <source>
        <dbReference type="ARBA" id="ARBA00023136"/>
    </source>
</evidence>
<feature type="transmembrane region" description="Helical" evidence="5">
    <location>
        <begin position="174"/>
        <end position="193"/>
    </location>
</feature>
<evidence type="ECO:0000313" key="7">
    <source>
        <dbReference type="EMBL" id="ACV08230.1"/>
    </source>
</evidence>
<dbReference type="InterPro" id="IPR036259">
    <property type="entry name" value="MFS_trans_sf"/>
</dbReference>
<dbReference type="InterPro" id="IPR020846">
    <property type="entry name" value="MFS_dom"/>
</dbReference>
<name>C7R0S3_JONDD</name>
<evidence type="ECO:0000256" key="2">
    <source>
        <dbReference type="ARBA" id="ARBA00022692"/>
    </source>
</evidence>
<feature type="transmembrane region" description="Helical" evidence="5">
    <location>
        <begin position="21"/>
        <end position="38"/>
    </location>
</feature>
<dbReference type="CDD" id="cd17393">
    <property type="entry name" value="MFS_MosC_like"/>
    <property type="match status" value="1"/>
</dbReference>
<dbReference type="SUPFAM" id="SSF103473">
    <property type="entry name" value="MFS general substrate transporter"/>
    <property type="match status" value="1"/>
</dbReference>
<dbReference type="KEGG" id="jde:Jden_0566"/>
<feature type="transmembrane region" description="Helical" evidence="5">
    <location>
        <begin position="327"/>
        <end position="348"/>
    </location>
</feature>
<comment type="subcellular location">
    <subcellularLocation>
        <location evidence="1">Cell membrane</location>
        <topology evidence="1">Multi-pass membrane protein</topology>
    </subcellularLocation>
</comment>
<gene>
    <name evidence="7" type="ordered locus">Jden_0566</name>
</gene>
<keyword evidence="3 5" id="KW-1133">Transmembrane helix</keyword>
<feature type="transmembrane region" description="Helical" evidence="5">
    <location>
        <begin position="238"/>
        <end position="260"/>
    </location>
</feature>
<dbReference type="PANTHER" id="PTHR23514">
    <property type="entry name" value="BYPASS OF STOP CODON PROTEIN 6"/>
    <property type="match status" value="1"/>
</dbReference>
<dbReference type="eggNOG" id="COG0738">
    <property type="taxonomic scope" value="Bacteria"/>
</dbReference>
<feature type="transmembrane region" description="Helical" evidence="5">
    <location>
        <begin position="385"/>
        <end position="408"/>
    </location>
</feature>
<reference evidence="7 8" key="1">
    <citation type="journal article" date="2009" name="Stand. Genomic Sci.">
        <title>Complete genome sequence of Jonesia denitrificans type strain (Prevot 55134).</title>
        <authorList>
            <person name="Pukall R."/>
            <person name="Gehrich-Schroter G."/>
            <person name="Lapidus A."/>
            <person name="Nolan M."/>
            <person name="Glavina Del Rio T."/>
            <person name="Lucas S."/>
            <person name="Chen F."/>
            <person name="Tice H."/>
            <person name="Pitluck S."/>
            <person name="Cheng J.F."/>
            <person name="Copeland A."/>
            <person name="Saunders E."/>
            <person name="Brettin T."/>
            <person name="Detter J.C."/>
            <person name="Bruce D."/>
            <person name="Goodwin L."/>
            <person name="Pati A."/>
            <person name="Ivanova N."/>
            <person name="Mavromatis K."/>
            <person name="Ovchinnikova G."/>
            <person name="Chen A."/>
            <person name="Palaniappan K."/>
            <person name="Land M."/>
            <person name="Hauser L."/>
            <person name="Chang Y.J."/>
            <person name="Jeffries C.D."/>
            <person name="Chain P."/>
            <person name="Goker M."/>
            <person name="Bristow J."/>
            <person name="Eisen J.A."/>
            <person name="Markowitz V."/>
            <person name="Hugenholtz P."/>
            <person name="Kyrpides N.C."/>
            <person name="Klenk H.P."/>
            <person name="Han C."/>
        </authorList>
    </citation>
    <scope>NUCLEOTIDE SEQUENCE [LARGE SCALE GENOMIC DNA]</scope>
    <source>
        <strain evidence="8">ATCC 14870 / DSM 20603 / BCRC 15368 / CIP 55.134 / JCM 11481 / NBRC 15587 / NCTC 10816 / Prevot 55134</strain>
    </source>
</reference>
<dbReference type="Gene3D" id="1.20.1250.20">
    <property type="entry name" value="MFS general substrate transporter like domains"/>
    <property type="match status" value="2"/>
</dbReference>
<accession>C7R0S3</accession>
<dbReference type="GO" id="GO:0022857">
    <property type="term" value="F:transmembrane transporter activity"/>
    <property type="evidence" value="ECO:0007669"/>
    <property type="project" value="InterPro"/>
</dbReference>
<evidence type="ECO:0000313" key="8">
    <source>
        <dbReference type="Proteomes" id="UP000000628"/>
    </source>
</evidence>
<feature type="transmembrane region" description="Helical" evidence="5">
    <location>
        <begin position="86"/>
        <end position="104"/>
    </location>
</feature>
<dbReference type="RefSeq" id="WP_015770859.1">
    <property type="nucleotide sequence ID" value="NC_013174.1"/>
</dbReference>
<dbReference type="InterPro" id="IPR051788">
    <property type="entry name" value="MFS_Transporter"/>
</dbReference>
<feature type="transmembrane region" description="Helical" evidence="5">
    <location>
        <begin position="149"/>
        <end position="168"/>
    </location>
</feature>
<evidence type="ECO:0000256" key="3">
    <source>
        <dbReference type="ARBA" id="ARBA00022989"/>
    </source>
</evidence>